<dbReference type="RefSeq" id="XP_020898257.1">
    <property type="nucleotide sequence ID" value="XM_021042598.2"/>
</dbReference>
<evidence type="ECO:0000313" key="4">
    <source>
        <dbReference type="Proteomes" id="UP000887567"/>
    </source>
</evidence>
<feature type="domain" description="Apple" evidence="2">
    <location>
        <begin position="31"/>
        <end position="117"/>
    </location>
</feature>
<keyword evidence="1" id="KW-0732">Signal</keyword>
<dbReference type="Gene3D" id="3.50.4.10">
    <property type="entry name" value="Hepatocyte Growth Factor"/>
    <property type="match status" value="1"/>
</dbReference>
<dbReference type="Pfam" id="PF00024">
    <property type="entry name" value="PAN_1"/>
    <property type="match status" value="1"/>
</dbReference>
<evidence type="ECO:0000256" key="1">
    <source>
        <dbReference type="SAM" id="SignalP"/>
    </source>
</evidence>
<reference evidence="3" key="1">
    <citation type="submission" date="2022-11" db="UniProtKB">
        <authorList>
            <consortium name="EnsemblMetazoa"/>
        </authorList>
    </citation>
    <scope>IDENTIFICATION</scope>
</reference>
<dbReference type="EnsemblMetazoa" id="XM_021042598.2">
    <property type="protein sequence ID" value="XP_020898257.1"/>
    <property type="gene ID" value="LOC110237027"/>
</dbReference>
<feature type="signal peptide" evidence="1">
    <location>
        <begin position="1"/>
        <end position="27"/>
    </location>
</feature>
<sequence>MRKKKRTTFVTLVLVLVVIAILSCCNGKDGCRDLEYLQCIENKTFTGHVIKTTNLIAPGLEECQMRCFAVHDCVSYNLGPINDHRRTCELSSSDHWTFHDALKDMKGHEYCPIKNPCSSKPCPPAKPLCYPDFAWDKHTCR</sequence>
<accession>A0A913X456</accession>
<dbReference type="PROSITE" id="PS50948">
    <property type="entry name" value="PAN"/>
    <property type="match status" value="1"/>
</dbReference>
<evidence type="ECO:0000259" key="2">
    <source>
        <dbReference type="PROSITE" id="PS50948"/>
    </source>
</evidence>
<dbReference type="Proteomes" id="UP000887567">
    <property type="component" value="Unplaced"/>
</dbReference>
<feature type="chain" id="PRO_5036964075" description="Apple domain-containing protein" evidence="1">
    <location>
        <begin position="28"/>
        <end position="141"/>
    </location>
</feature>
<protein>
    <recommendedName>
        <fullName evidence="2">Apple domain-containing protein</fullName>
    </recommendedName>
</protein>
<dbReference type="GeneID" id="110237027"/>
<dbReference type="AlphaFoldDB" id="A0A913X456"/>
<organism evidence="3 4">
    <name type="scientific">Exaiptasia diaphana</name>
    <name type="common">Tropical sea anemone</name>
    <name type="synonym">Aiptasia pulchella</name>
    <dbReference type="NCBI Taxonomy" id="2652724"/>
    <lineage>
        <taxon>Eukaryota</taxon>
        <taxon>Metazoa</taxon>
        <taxon>Cnidaria</taxon>
        <taxon>Anthozoa</taxon>
        <taxon>Hexacorallia</taxon>
        <taxon>Actiniaria</taxon>
        <taxon>Aiptasiidae</taxon>
        <taxon>Exaiptasia</taxon>
    </lineage>
</organism>
<keyword evidence="4" id="KW-1185">Reference proteome</keyword>
<dbReference type="OrthoDB" id="5984394at2759"/>
<dbReference type="KEGG" id="epa:110237027"/>
<proteinExistence type="predicted"/>
<dbReference type="InterPro" id="IPR003609">
    <property type="entry name" value="Pan_app"/>
</dbReference>
<evidence type="ECO:0000313" key="3">
    <source>
        <dbReference type="EnsemblMetazoa" id="XP_020898257.1"/>
    </source>
</evidence>
<dbReference type="PROSITE" id="PS51257">
    <property type="entry name" value="PROKAR_LIPOPROTEIN"/>
    <property type="match status" value="1"/>
</dbReference>
<name>A0A913X456_EXADI</name>